<organism evidence="11 12">
    <name type="scientific">Pelagicoccus albus</name>
    <dbReference type="NCBI Taxonomy" id="415222"/>
    <lineage>
        <taxon>Bacteria</taxon>
        <taxon>Pseudomonadati</taxon>
        <taxon>Verrucomicrobiota</taxon>
        <taxon>Opitutia</taxon>
        <taxon>Puniceicoccales</taxon>
        <taxon>Pelagicoccaceae</taxon>
        <taxon>Pelagicoccus</taxon>
    </lineage>
</organism>
<dbReference type="Gene3D" id="3.10.520.10">
    <property type="entry name" value="ApbE-like domains"/>
    <property type="match status" value="1"/>
</dbReference>
<evidence type="ECO:0000256" key="6">
    <source>
        <dbReference type="ARBA" id="ARBA00022723"/>
    </source>
</evidence>
<evidence type="ECO:0000256" key="4">
    <source>
        <dbReference type="ARBA" id="ARBA00022630"/>
    </source>
</evidence>
<evidence type="ECO:0000256" key="1">
    <source>
        <dbReference type="ARBA" id="ARBA00001946"/>
    </source>
</evidence>
<evidence type="ECO:0000256" key="8">
    <source>
        <dbReference type="ARBA" id="ARBA00022842"/>
    </source>
</evidence>
<dbReference type="Proteomes" id="UP000526501">
    <property type="component" value="Unassembled WGS sequence"/>
</dbReference>
<keyword evidence="8" id="KW-0460">Magnesium</keyword>
<evidence type="ECO:0000256" key="9">
    <source>
        <dbReference type="ARBA" id="ARBA00031306"/>
    </source>
</evidence>
<dbReference type="InterPro" id="IPR003374">
    <property type="entry name" value="ApbE-like_sf"/>
</dbReference>
<proteinExistence type="predicted"/>
<evidence type="ECO:0000256" key="3">
    <source>
        <dbReference type="ARBA" id="ARBA00016337"/>
    </source>
</evidence>
<evidence type="ECO:0000256" key="10">
    <source>
        <dbReference type="ARBA" id="ARBA00048540"/>
    </source>
</evidence>
<dbReference type="InterPro" id="IPR024932">
    <property type="entry name" value="ApbE"/>
</dbReference>
<comment type="caution">
    <text evidence="11">The sequence shown here is derived from an EMBL/GenBank/DDBJ whole genome shotgun (WGS) entry which is preliminary data.</text>
</comment>
<dbReference type="GO" id="GO:0046872">
    <property type="term" value="F:metal ion binding"/>
    <property type="evidence" value="ECO:0007669"/>
    <property type="project" value="UniProtKB-KW"/>
</dbReference>
<reference evidence="11 12" key="1">
    <citation type="submission" date="2020-07" db="EMBL/GenBank/DDBJ databases">
        <authorList>
            <person name="Feng X."/>
        </authorList>
    </citation>
    <scope>NUCLEOTIDE SEQUENCE [LARGE SCALE GENOMIC DNA]</scope>
    <source>
        <strain evidence="11 12">JCM23202</strain>
    </source>
</reference>
<keyword evidence="4" id="KW-0285">Flavoprotein</keyword>
<dbReference type="EMBL" id="JACHVC010000012">
    <property type="protein sequence ID" value="MBC2606891.1"/>
    <property type="molecule type" value="Genomic_DNA"/>
</dbReference>
<accession>A0A7X1E916</accession>
<keyword evidence="7" id="KW-0274">FAD</keyword>
<dbReference type="SUPFAM" id="SSF143631">
    <property type="entry name" value="ApbE-like"/>
    <property type="match status" value="1"/>
</dbReference>
<dbReference type="PANTHER" id="PTHR30040:SF2">
    <property type="entry name" value="FAD:PROTEIN FMN TRANSFERASE"/>
    <property type="match status" value="1"/>
</dbReference>
<keyword evidence="5 11" id="KW-0808">Transferase</keyword>
<dbReference type="GO" id="GO:0016740">
    <property type="term" value="F:transferase activity"/>
    <property type="evidence" value="ECO:0007669"/>
    <property type="project" value="UniProtKB-KW"/>
</dbReference>
<evidence type="ECO:0000313" key="11">
    <source>
        <dbReference type="EMBL" id="MBC2606891.1"/>
    </source>
</evidence>
<comment type="catalytic activity">
    <reaction evidence="10">
        <text>L-threonyl-[protein] + FAD = FMN-L-threonyl-[protein] + AMP + H(+)</text>
        <dbReference type="Rhea" id="RHEA:36847"/>
        <dbReference type="Rhea" id="RHEA-COMP:11060"/>
        <dbReference type="Rhea" id="RHEA-COMP:11061"/>
        <dbReference type="ChEBI" id="CHEBI:15378"/>
        <dbReference type="ChEBI" id="CHEBI:30013"/>
        <dbReference type="ChEBI" id="CHEBI:57692"/>
        <dbReference type="ChEBI" id="CHEBI:74257"/>
        <dbReference type="ChEBI" id="CHEBI:456215"/>
        <dbReference type="EC" id="2.7.1.180"/>
    </reaction>
</comment>
<sequence length="295" mass="32708">MLKINRKEGLSEFRHQAMATDLVLSTGGVDRDYASQVAQCFFGRIDEIEKKLSLYLENSDVTRINLLEVGSRTKISTECIECLMLAVQASSVTRQRFHPMLGTLALREKGEVPPYLRHISLSEKEESFDEALEIDPAGRTVLKCREGVLLDLGGIGKGFALDEAMMEIEDWEVPQILANFGGSTLLFKNANRDDPWSGSLDGTELEPFFNGAISSSGLGFQRGHIVSTKDRVVEWKRSYSRCESAGLADALSTAAFLMDEKELAECSSVNSSFDLAVVGENRSWGMDTFRKWIGT</sequence>
<keyword evidence="6" id="KW-0479">Metal-binding</keyword>
<comment type="cofactor">
    <cofactor evidence="1">
        <name>Mg(2+)</name>
        <dbReference type="ChEBI" id="CHEBI:18420"/>
    </cofactor>
</comment>
<evidence type="ECO:0000313" key="12">
    <source>
        <dbReference type="Proteomes" id="UP000526501"/>
    </source>
</evidence>
<evidence type="ECO:0000256" key="2">
    <source>
        <dbReference type="ARBA" id="ARBA00011955"/>
    </source>
</evidence>
<evidence type="ECO:0000256" key="7">
    <source>
        <dbReference type="ARBA" id="ARBA00022827"/>
    </source>
</evidence>
<dbReference type="EC" id="2.7.1.180" evidence="2"/>
<dbReference type="AlphaFoldDB" id="A0A7X1E916"/>
<evidence type="ECO:0000256" key="5">
    <source>
        <dbReference type="ARBA" id="ARBA00022679"/>
    </source>
</evidence>
<dbReference type="RefSeq" id="WP_185660761.1">
    <property type="nucleotide sequence ID" value="NZ_CAWPOO010000012.1"/>
</dbReference>
<dbReference type="Pfam" id="PF02424">
    <property type="entry name" value="ApbE"/>
    <property type="match status" value="1"/>
</dbReference>
<dbReference type="PANTHER" id="PTHR30040">
    <property type="entry name" value="THIAMINE BIOSYNTHESIS LIPOPROTEIN APBE"/>
    <property type="match status" value="1"/>
</dbReference>
<gene>
    <name evidence="11" type="ORF">H5P27_12635</name>
</gene>
<name>A0A7X1E916_9BACT</name>
<keyword evidence="12" id="KW-1185">Reference proteome</keyword>
<protein>
    <recommendedName>
        <fullName evidence="3">FAD:protein FMN transferase</fullName>
        <ecNumber evidence="2">2.7.1.180</ecNumber>
    </recommendedName>
    <alternativeName>
        <fullName evidence="9">Flavin transferase</fullName>
    </alternativeName>
</protein>